<reference evidence="3 4" key="1">
    <citation type="submission" date="2021-07" db="EMBL/GenBank/DDBJ databases">
        <title>Hymenobacter profundi sp. nov., isolated from deep-sea water.</title>
        <authorList>
            <person name="Kim M.K."/>
        </authorList>
    </citation>
    <scope>NUCLEOTIDE SEQUENCE [LARGE SCALE GENOMIC DNA]</scope>
    <source>
        <strain evidence="3 4">M2</strain>
    </source>
</reference>
<proteinExistence type="predicted"/>
<feature type="signal peptide" evidence="1">
    <location>
        <begin position="1"/>
        <end position="19"/>
    </location>
</feature>
<feature type="chain" id="PRO_5045168128" evidence="1">
    <location>
        <begin position="20"/>
        <end position="294"/>
    </location>
</feature>
<dbReference type="EMBL" id="JAHWGL010000101">
    <property type="protein sequence ID" value="MBW3130502.1"/>
    <property type="molecule type" value="Genomic_DNA"/>
</dbReference>
<dbReference type="PANTHER" id="PTHR46211">
    <property type="entry name" value="GLYCEROPHOSPHORYL DIESTER PHOSPHODIESTERASE"/>
    <property type="match status" value="1"/>
</dbReference>
<sequence length="294" mass="32791">MKILLLLLPLLAMLTPAPTPPPPLDTQGHRGCRGLLPENTVPAMLKALDLGVTTLEMDAAISQDKQVLLSHDPYMNADFVHTPDGQPLTSAAGKALRLYGLPYAEIRRYDVGSHGNPKFPRQEKLKTYKPLLAEVIDSVEAHARRQGRPLPYYNIETKTTPAGDNTLHPEPEEFVQLLLAVVLEKGVQDRVIIQSFDPRTLEVVHRTHPTLRTALLVENLDGLTANLKRLSFRPTIYSPYYKLVTSKMVQTCHKQDIQVIPWTVNSAAAIKELVAQQVDGIITDYPDLFSDKKL</sequence>
<dbReference type="PROSITE" id="PS51704">
    <property type="entry name" value="GP_PDE"/>
    <property type="match status" value="1"/>
</dbReference>
<comment type="caution">
    <text evidence="3">The sequence shown here is derived from an EMBL/GenBank/DDBJ whole genome shotgun (WGS) entry which is preliminary data.</text>
</comment>
<evidence type="ECO:0000313" key="3">
    <source>
        <dbReference type="EMBL" id="MBW3130502.1"/>
    </source>
</evidence>
<organism evidence="3 4">
    <name type="scientific">Hymenobacter profundi</name>
    <dbReference type="NCBI Taxonomy" id="1982110"/>
    <lineage>
        <taxon>Bacteria</taxon>
        <taxon>Pseudomonadati</taxon>
        <taxon>Bacteroidota</taxon>
        <taxon>Cytophagia</taxon>
        <taxon>Cytophagales</taxon>
        <taxon>Hymenobacteraceae</taxon>
        <taxon>Hymenobacter</taxon>
    </lineage>
</organism>
<dbReference type="PANTHER" id="PTHR46211:SF14">
    <property type="entry name" value="GLYCEROPHOSPHODIESTER PHOSPHODIESTERASE"/>
    <property type="match status" value="1"/>
</dbReference>
<evidence type="ECO:0000259" key="2">
    <source>
        <dbReference type="PROSITE" id="PS51704"/>
    </source>
</evidence>
<evidence type="ECO:0000256" key="1">
    <source>
        <dbReference type="SAM" id="SignalP"/>
    </source>
</evidence>
<dbReference type="RefSeq" id="WP_219160812.1">
    <property type="nucleotide sequence ID" value="NZ_JAHWGL010000101.1"/>
</dbReference>
<name>A0ABS6X4W5_9BACT</name>
<protein>
    <submittedName>
        <fullName evidence="3">Glycerophosphodiester phosphodiesterase</fullName>
    </submittedName>
</protein>
<keyword evidence="1" id="KW-0732">Signal</keyword>
<dbReference type="Pfam" id="PF03009">
    <property type="entry name" value="GDPD"/>
    <property type="match status" value="1"/>
</dbReference>
<dbReference type="InterPro" id="IPR030395">
    <property type="entry name" value="GP_PDE_dom"/>
</dbReference>
<evidence type="ECO:0000313" key="4">
    <source>
        <dbReference type="Proteomes" id="UP000826188"/>
    </source>
</evidence>
<gene>
    <name evidence="3" type="ORF">KYK14_18210</name>
</gene>
<dbReference type="Proteomes" id="UP000826188">
    <property type="component" value="Unassembled WGS sequence"/>
</dbReference>
<feature type="domain" description="GP-PDE" evidence="2">
    <location>
        <begin position="24"/>
        <end position="293"/>
    </location>
</feature>
<keyword evidence="4" id="KW-1185">Reference proteome</keyword>
<accession>A0ABS6X4W5</accession>